<dbReference type="EMBL" id="JAKUCV010001727">
    <property type="protein sequence ID" value="KAJ4845288.1"/>
    <property type="molecule type" value="Genomic_DNA"/>
</dbReference>
<reference evidence="5" key="2">
    <citation type="journal article" date="2023" name="Plants (Basel)">
        <title>Annotation of the Turnera subulata (Passifloraceae) Draft Genome Reveals the S-Locus Evolved after the Divergence of Turneroideae from Passifloroideae in a Stepwise Manner.</title>
        <authorList>
            <person name="Henning P.M."/>
            <person name="Roalson E.H."/>
            <person name="Mir W."/>
            <person name="McCubbin A.G."/>
            <person name="Shore J.S."/>
        </authorList>
    </citation>
    <scope>NUCLEOTIDE SEQUENCE</scope>
    <source>
        <strain evidence="5">F60SS</strain>
    </source>
</reference>
<dbReference type="PANTHER" id="PTHR23196:SF8">
    <property type="entry name" value="N-ACETYLTRANSFERASE"/>
    <property type="match status" value="1"/>
</dbReference>
<dbReference type="CDD" id="cd18432">
    <property type="entry name" value="BRCT_PAXIP1_rpt6_like"/>
    <property type="match status" value="1"/>
</dbReference>
<feature type="domain" description="BRCT" evidence="4">
    <location>
        <begin position="25"/>
        <end position="48"/>
    </location>
</feature>
<organism evidence="5 6">
    <name type="scientific">Turnera subulata</name>
    <dbReference type="NCBI Taxonomy" id="218843"/>
    <lineage>
        <taxon>Eukaryota</taxon>
        <taxon>Viridiplantae</taxon>
        <taxon>Streptophyta</taxon>
        <taxon>Embryophyta</taxon>
        <taxon>Tracheophyta</taxon>
        <taxon>Spermatophyta</taxon>
        <taxon>Magnoliopsida</taxon>
        <taxon>eudicotyledons</taxon>
        <taxon>Gunneridae</taxon>
        <taxon>Pentapetalae</taxon>
        <taxon>rosids</taxon>
        <taxon>fabids</taxon>
        <taxon>Malpighiales</taxon>
        <taxon>Passifloraceae</taxon>
        <taxon>Turnera</taxon>
    </lineage>
</organism>
<dbReference type="PROSITE" id="PS50172">
    <property type="entry name" value="BRCT"/>
    <property type="match status" value="2"/>
</dbReference>
<evidence type="ECO:0000256" key="2">
    <source>
        <dbReference type="ARBA" id="ARBA00022763"/>
    </source>
</evidence>
<evidence type="ECO:0000256" key="1">
    <source>
        <dbReference type="ARBA" id="ARBA00004123"/>
    </source>
</evidence>
<dbReference type="SUPFAM" id="SSF52113">
    <property type="entry name" value="BRCT domain"/>
    <property type="match status" value="2"/>
</dbReference>
<dbReference type="InterPro" id="IPR036420">
    <property type="entry name" value="BRCT_dom_sf"/>
</dbReference>
<comment type="caution">
    <text evidence="5">The sequence shown here is derived from an EMBL/GenBank/DDBJ whole genome shotgun (WGS) entry which is preliminary data.</text>
</comment>
<keyword evidence="6" id="KW-1185">Reference proteome</keyword>
<dbReference type="Proteomes" id="UP001141552">
    <property type="component" value="Unassembled WGS sequence"/>
</dbReference>
<dbReference type="GO" id="GO:0005634">
    <property type="term" value="C:nucleus"/>
    <property type="evidence" value="ECO:0007669"/>
    <property type="project" value="UniProtKB-SubCell"/>
</dbReference>
<gene>
    <name evidence="5" type="ORF">Tsubulata_015098</name>
</gene>
<dbReference type="AlphaFoldDB" id="A0A9Q0G8T9"/>
<dbReference type="OrthoDB" id="342264at2759"/>
<dbReference type="InterPro" id="IPR051579">
    <property type="entry name" value="DDR_Transcriptional_Reg"/>
</dbReference>
<evidence type="ECO:0000313" key="6">
    <source>
        <dbReference type="Proteomes" id="UP001141552"/>
    </source>
</evidence>
<reference evidence="5" key="1">
    <citation type="submission" date="2022-02" db="EMBL/GenBank/DDBJ databases">
        <authorList>
            <person name="Henning P.M."/>
            <person name="McCubbin A.G."/>
            <person name="Shore J.S."/>
        </authorList>
    </citation>
    <scope>NUCLEOTIDE SEQUENCE</scope>
    <source>
        <strain evidence="5">F60SS</strain>
        <tissue evidence="5">Leaves</tissue>
    </source>
</reference>
<dbReference type="GO" id="GO:0006974">
    <property type="term" value="P:DNA damage response"/>
    <property type="evidence" value="ECO:0007669"/>
    <property type="project" value="UniProtKB-KW"/>
</dbReference>
<keyword evidence="3" id="KW-0539">Nucleus</keyword>
<dbReference type="PANTHER" id="PTHR23196">
    <property type="entry name" value="PAX TRANSCRIPTION ACTIVATION DOMAIN INTERACTING PROTEIN"/>
    <property type="match status" value="1"/>
</dbReference>
<evidence type="ECO:0000313" key="5">
    <source>
        <dbReference type="EMBL" id="KAJ4845288.1"/>
    </source>
</evidence>
<dbReference type="Gene3D" id="3.40.50.10190">
    <property type="entry name" value="BRCT domain"/>
    <property type="match status" value="2"/>
</dbReference>
<protein>
    <recommendedName>
        <fullName evidence="4">BRCT domain-containing protein</fullName>
    </recommendedName>
</protein>
<name>A0A9Q0G8T9_9ROSI</name>
<evidence type="ECO:0000256" key="3">
    <source>
        <dbReference type="ARBA" id="ARBA00023242"/>
    </source>
</evidence>
<evidence type="ECO:0000259" key="4">
    <source>
        <dbReference type="PROSITE" id="PS50172"/>
    </source>
</evidence>
<dbReference type="InterPro" id="IPR001357">
    <property type="entry name" value="BRCT_dom"/>
</dbReference>
<comment type="subcellular location">
    <subcellularLocation>
        <location evidence="1">Nucleus</location>
    </subcellularLocation>
</comment>
<keyword evidence="2" id="KW-0227">DNA damage</keyword>
<feature type="domain" description="BRCT" evidence="4">
    <location>
        <begin position="71"/>
        <end position="155"/>
    </location>
</feature>
<sequence length="166" mass="18417">MHKHAFSYIFGTLKTYGCRFNSAWIVSSSWLKESFRKGRFVDESPYVLSDEDYVLKYGTDLKDAILKAKARPKALFGGYTLCIAAHVQPPAATLSAIVRSAGGNIVSGVEDLNEGSTTIFVACEEDMEQVLSAARKGIRTFGSDWLMNCIMRQELDLEAQQFAESL</sequence>
<accession>A0A9Q0G8T9</accession>
<dbReference type="Pfam" id="PF16589">
    <property type="entry name" value="BRCT_2"/>
    <property type="match status" value="1"/>
</dbReference>
<proteinExistence type="predicted"/>